<dbReference type="Pfam" id="PF13377">
    <property type="entry name" value="Peripla_BP_3"/>
    <property type="match status" value="1"/>
</dbReference>
<reference evidence="6 7" key="1">
    <citation type="submission" date="2019-11" db="EMBL/GenBank/DDBJ databases">
        <title>Agromyces kandeliae sp. nov., isolated from mangrove soil.</title>
        <authorList>
            <person name="Wang R."/>
        </authorList>
    </citation>
    <scope>NUCLEOTIDE SEQUENCE [LARGE SCALE GENOMIC DNA]</scope>
    <source>
        <strain evidence="6 7">JCM 11433</strain>
    </source>
</reference>
<comment type="caution">
    <text evidence="6">The sequence shown here is derived from an EMBL/GenBank/DDBJ whole genome shotgun (WGS) entry which is preliminary data.</text>
</comment>
<keyword evidence="3" id="KW-0804">Transcription</keyword>
<feature type="region of interest" description="Disordered" evidence="4">
    <location>
        <begin position="1"/>
        <end position="37"/>
    </location>
</feature>
<evidence type="ECO:0000313" key="7">
    <source>
        <dbReference type="Proteomes" id="UP000433071"/>
    </source>
</evidence>
<gene>
    <name evidence="6" type="ORF">GJ743_17545</name>
</gene>
<keyword evidence="2 6" id="KW-0238">DNA-binding</keyword>
<dbReference type="OrthoDB" id="9785139at2"/>
<feature type="domain" description="HTH lacI-type" evidence="5">
    <location>
        <begin position="41"/>
        <end position="95"/>
    </location>
</feature>
<dbReference type="SUPFAM" id="SSF47413">
    <property type="entry name" value="lambda repressor-like DNA-binding domains"/>
    <property type="match status" value="1"/>
</dbReference>
<organism evidence="6 7">
    <name type="scientific">Agromyces bracchium</name>
    <dbReference type="NCBI Taxonomy" id="88376"/>
    <lineage>
        <taxon>Bacteria</taxon>
        <taxon>Bacillati</taxon>
        <taxon>Actinomycetota</taxon>
        <taxon>Actinomycetes</taxon>
        <taxon>Micrococcales</taxon>
        <taxon>Microbacteriaceae</taxon>
        <taxon>Agromyces</taxon>
    </lineage>
</organism>
<name>A0A6I3MAF6_9MICO</name>
<dbReference type="AlphaFoldDB" id="A0A6I3MAF6"/>
<dbReference type="InterPro" id="IPR046335">
    <property type="entry name" value="LacI/GalR-like_sensor"/>
</dbReference>
<dbReference type="EMBL" id="WMLB01000042">
    <property type="protein sequence ID" value="MTH70175.1"/>
    <property type="molecule type" value="Genomic_DNA"/>
</dbReference>
<dbReference type="GO" id="GO:0003700">
    <property type="term" value="F:DNA-binding transcription factor activity"/>
    <property type="evidence" value="ECO:0007669"/>
    <property type="project" value="TreeGrafter"/>
</dbReference>
<dbReference type="SMART" id="SM00354">
    <property type="entry name" value="HTH_LACI"/>
    <property type="match status" value="1"/>
</dbReference>
<dbReference type="InterPro" id="IPR028082">
    <property type="entry name" value="Peripla_BP_I"/>
</dbReference>
<dbReference type="PANTHER" id="PTHR30146:SF138">
    <property type="entry name" value="TRANSCRIPTIONAL REGULATORY PROTEIN"/>
    <property type="match status" value="1"/>
</dbReference>
<dbReference type="Proteomes" id="UP000433071">
    <property type="component" value="Unassembled WGS sequence"/>
</dbReference>
<accession>A0A6I3MAF6</accession>
<evidence type="ECO:0000256" key="1">
    <source>
        <dbReference type="ARBA" id="ARBA00023015"/>
    </source>
</evidence>
<feature type="compositionally biased region" description="Basic and acidic residues" evidence="4">
    <location>
        <begin position="1"/>
        <end position="19"/>
    </location>
</feature>
<keyword evidence="7" id="KW-1185">Reference proteome</keyword>
<dbReference type="Gene3D" id="1.10.260.40">
    <property type="entry name" value="lambda repressor-like DNA-binding domains"/>
    <property type="match status" value="1"/>
</dbReference>
<dbReference type="PANTHER" id="PTHR30146">
    <property type="entry name" value="LACI-RELATED TRANSCRIPTIONAL REPRESSOR"/>
    <property type="match status" value="1"/>
</dbReference>
<protein>
    <submittedName>
        <fullName evidence="6">LacI family DNA-binding transcriptional regulator</fullName>
    </submittedName>
</protein>
<keyword evidence="1" id="KW-0805">Transcription regulation</keyword>
<dbReference type="Pfam" id="PF00356">
    <property type="entry name" value="LacI"/>
    <property type="match status" value="1"/>
</dbReference>
<evidence type="ECO:0000256" key="4">
    <source>
        <dbReference type="SAM" id="MobiDB-lite"/>
    </source>
</evidence>
<evidence type="ECO:0000256" key="3">
    <source>
        <dbReference type="ARBA" id="ARBA00023163"/>
    </source>
</evidence>
<proteinExistence type="predicted"/>
<dbReference type="CDD" id="cd06267">
    <property type="entry name" value="PBP1_LacI_sugar_binding-like"/>
    <property type="match status" value="1"/>
</dbReference>
<sequence>MRPWRDWAREPGRYDRGDPDGGDVSDSAQANGARRRPGGAATIYDVAELAGVNPSTVSRALGKPGRVSAATEARVRAAAEQLHFRMNPMARALPTGRTNTLALVVADITNPVIFGIVRGAEQAASAAGCTLVVAESQESGEAEGTVVDRLMPGVDGIVLATTRLASERITDIAGRTPVVLINRAVDGVPSVLPDVATGVRELVGHLAGLGHTSLAYLSGPTTSWVSERRWEALLDEAERLELGLVEIGPNPPTIEGGVAAYRRALASRATAVLAFNDLMAIGFMQEAARNGVVVPDALSVAGFDDIFGSELISPALTTVRAPLVLAGQLSVQRLLRRIEGDETDAAGEQLLGTELVVRGSTAPPPS</sequence>
<dbReference type="PROSITE" id="PS50932">
    <property type="entry name" value="HTH_LACI_2"/>
    <property type="match status" value="1"/>
</dbReference>
<evidence type="ECO:0000259" key="5">
    <source>
        <dbReference type="PROSITE" id="PS50932"/>
    </source>
</evidence>
<evidence type="ECO:0000313" key="6">
    <source>
        <dbReference type="EMBL" id="MTH70175.1"/>
    </source>
</evidence>
<dbReference type="InterPro" id="IPR000843">
    <property type="entry name" value="HTH_LacI"/>
</dbReference>
<dbReference type="Gene3D" id="3.40.50.2300">
    <property type="match status" value="2"/>
</dbReference>
<dbReference type="SUPFAM" id="SSF53822">
    <property type="entry name" value="Periplasmic binding protein-like I"/>
    <property type="match status" value="1"/>
</dbReference>
<evidence type="ECO:0000256" key="2">
    <source>
        <dbReference type="ARBA" id="ARBA00023125"/>
    </source>
</evidence>
<dbReference type="GO" id="GO:0000976">
    <property type="term" value="F:transcription cis-regulatory region binding"/>
    <property type="evidence" value="ECO:0007669"/>
    <property type="project" value="TreeGrafter"/>
</dbReference>
<dbReference type="InterPro" id="IPR010982">
    <property type="entry name" value="Lambda_DNA-bd_dom_sf"/>
</dbReference>
<dbReference type="CDD" id="cd01392">
    <property type="entry name" value="HTH_LacI"/>
    <property type="match status" value="1"/>
</dbReference>